<keyword evidence="3 7" id="KW-0812">Transmembrane</keyword>
<sequence length="256" mass="27422">MIPLRDSIPSRTTPVVNYIIIAICTVAFLIQLSAGPGDATIVERFGMTPARLSNPSADLVIREQVQEMTSYGIQVREVTREMASPIIPAWMTVITCMFLHGGWMHFLGNMWFLHIFGDNVEDRLGHVGYSAMYLGTGIAAALAHYFTGTESVIPTIGASGAIAGVMGAYAYLYPHAKVMAVIPLFVILQTIVLPAPVFLGIWFLFQAFSGVTAIAGGVAGGVAWWAHIGGFVAGALAAIVIGRSPLGHEAVTERRF</sequence>
<keyword evidence="4" id="KW-0378">Hydrolase</keyword>
<organism evidence="9 10">
    <name type="scientific">Novipirellula herctigrandis</name>
    <dbReference type="NCBI Taxonomy" id="2527986"/>
    <lineage>
        <taxon>Bacteria</taxon>
        <taxon>Pseudomonadati</taxon>
        <taxon>Planctomycetota</taxon>
        <taxon>Planctomycetia</taxon>
        <taxon>Pirellulales</taxon>
        <taxon>Pirellulaceae</taxon>
        <taxon>Novipirellula</taxon>
    </lineage>
</organism>
<dbReference type="PANTHER" id="PTHR43731">
    <property type="entry name" value="RHOMBOID PROTEASE"/>
    <property type="match status" value="1"/>
</dbReference>
<accession>A0A5C5YP06</accession>
<evidence type="ECO:0000256" key="6">
    <source>
        <dbReference type="ARBA" id="ARBA00023136"/>
    </source>
</evidence>
<dbReference type="InterPro" id="IPR035952">
    <property type="entry name" value="Rhomboid-like_sf"/>
</dbReference>
<evidence type="ECO:0000259" key="8">
    <source>
        <dbReference type="Pfam" id="PF01694"/>
    </source>
</evidence>
<comment type="subcellular location">
    <subcellularLocation>
        <location evidence="1">Membrane</location>
        <topology evidence="1">Multi-pass membrane protein</topology>
    </subcellularLocation>
</comment>
<dbReference type="InterPro" id="IPR050925">
    <property type="entry name" value="Rhomboid_protease_S54"/>
</dbReference>
<feature type="transmembrane region" description="Helical" evidence="7">
    <location>
        <begin position="15"/>
        <end position="34"/>
    </location>
</feature>
<keyword evidence="5 7" id="KW-1133">Transmembrane helix</keyword>
<dbReference type="AlphaFoldDB" id="A0A5C5YP06"/>
<feature type="transmembrane region" description="Helical" evidence="7">
    <location>
        <begin position="225"/>
        <end position="246"/>
    </location>
</feature>
<feature type="transmembrane region" description="Helical" evidence="7">
    <location>
        <begin position="86"/>
        <end position="106"/>
    </location>
</feature>
<feature type="domain" description="Peptidase S54 rhomboid" evidence="8">
    <location>
        <begin position="90"/>
        <end position="243"/>
    </location>
</feature>
<evidence type="ECO:0000313" key="9">
    <source>
        <dbReference type="EMBL" id="TWT76711.1"/>
    </source>
</evidence>
<dbReference type="Gene3D" id="1.20.1540.10">
    <property type="entry name" value="Rhomboid-like"/>
    <property type="match status" value="1"/>
</dbReference>
<protein>
    <submittedName>
        <fullName evidence="9">Rhomboid family protein</fullName>
    </submittedName>
</protein>
<dbReference type="Pfam" id="PF01694">
    <property type="entry name" value="Rhomboid"/>
    <property type="match status" value="1"/>
</dbReference>
<feature type="transmembrane region" description="Helical" evidence="7">
    <location>
        <begin position="152"/>
        <end position="172"/>
    </location>
</feature>
<reference evidence="9 10" key="1">
    <citation type="submission" date="2019-02" db="EMBL/GenBank/DDBJ databases">
        <title>Deep-cultivation of Planctomycetes and their phenomic and genomic characterization uncovers novel biology.</title>
        <authorList>
            <person name="Wiegand S."/>
            <person name="Jogler M."/>
            <person name="Boedeker C."/>
            <person name="Pinto D."/>
            <person name="Vollmers J."/>
            <person name="Rivas-Marin E."/>
            <person name="Kohn T."/>
            <person name="Peeters S.H."/>
            <person name="Heuer A."/>
            <person name="Rast P."/>
            <person name="Oberbeckmann S."/>
            <person name="Bunk B."/>
            <person name="Jeske O."/>
            <person name="Meyerdierks A."/>
            <person name="Storesund J.E."/>
            <person name="Kallscheuer N."/>
            <person name="Luecker S."/>
            <person name="Lage O.M."/>
            <person name="Pohl T."/>
            <person name="Merkel B.J."/>
            <person name="Hornburger P."/>
            <person name="Mueller R.-W."/>
            <person name="Bruemmer F."/>
            <person name="Labrenz M."/>
            <person name="Spormann A.M."/>
            <person name="Op Den Camp H."/>
            <person name="Overmann J."/>
            <person name="Amann R."/>
            <person name="Jetten M.S.M."/>
            <person name="Mascher T."/>
            <person name="Medema M.H."/>
            <person name="Devos D.P."/>
            <person name="Kaster A.-K."/>
            <person name="Ovreas L."/>
            <person name="Rohde M."/>
            <person name="Galperin M.Y."/>
            <person name="Jogler C."/>
        </authorList>
    </citation>
    <scope>NUCLEOTIDE SEQUENCE [LARGE SCALE GENOMIC DNA]</scope>
    <source>
        <strain evidence="9 10">CA13</strain>
    </source>
</reference>
<evidence type="ECO:0000256" key="3">
    <source>
        <dbReference type="ARBA" id="ARBA00022692"/>
    </source>
</evidence>
<keyword evidence="10" id="KW-1185">Reference proteome</keyword>
<gene>
    <name evidence="9" type="ORF">CA13_72090</name>
</gene>
<name>A0A5C5YP06_9BACT</name>
<dbReference type="InterPro" id="IPR022764">
    <property type="entry name" value="Peptidase_S54_rhomboid_dom"/>
</dbReference>
<evidence type="ECO:0000256" key="4">
    <source>
        <dbReference type="ARBA" id="ARBA00022801"/>
    </source>
</evidence>
<dbReference type="GO" id="GO:0016020">
    <property type="term" value="C:membrane"/>
    <property type="evidence" value="ECO:0007669"/>
    <property type="project" value="UniProtKB-SubCell"/>
</dbReference>
<comment type="similarity">
    <text evidence="2">Belongs to the peptidase S54 family.</text>
</comment>
<comment type="caution">
    <text evidence="9">The sequence shown here is derived from an EMBL/GenBank/DDBJ whole genome shotgun (WGS) entry which is preliminary data.</text>
</comment>
<evidence type="ECO:0000313" key="10">
    <source>
        <dbReference type="Proteomes" id="UP000315010"/>
    </source>
</evidence>
<dbReference type="FunFam" id="1.20.1540.10:FF:000027">
    <property type="entry name" value="Rhomboid family intramembrane serine protease"/>
    <property type="match status" value="1"/>
</dbReference>
<evidence type="ECO:0000256" key="2">
    <source>
        <dbReference type="ARBA" id="ARBA00009045"/>
    </source>
</evidence>
<evidence type="ECO:0000256" key="1">
    <source>
        <dbReference type="ARBA" id="ARBA00004141"/>
    </source>
</evidence>
<dbReference type="PANTHER" id="PTHR43731:SF14">
    <property type="entry name" value="PRESENILIN-ASSOCIATED RHOMBOID-LIKE PROTEIN, MITOCHONDRIAL"/>
    <property type="match status" value="1"/>
</dbReference>
<dbReference type="SUPFAM" id="SSF144091">
    <property type="entry name" value="Rhomboid-like"/>
    <property type="match status" value="1"/>
</dbReference>
<proteinExistence type="inferred from homology"/>
<dbReference type="Proteomes" id="UP000315010">
    <property type="component" value="Unassembled WGS sequence"/>
</dbReference>
<dbReference type="EMBL" id="SJPJ01000002">
    <property type="protein sequence ID" value="TWT76711.1"/>
    <property type="molecule type" value="Genomic_DNA"/>
</dbReference>
<dbReference type="RefSeq" id="WP_146404432.1">
    <property type="nucleotide sequence ID" value="NZ_SJPJ01000002.1"/>
</dbReference>
<dbReference type="OrthoDB" id="9813074at2"/>
<feature type="transmembrane region" description="Helical" evidence="7">
    <location>
        <begin position="184"/>
        <end position="205"/>
    </location>
</feature>
<evidence type="ECO:0000256" key="5">
    <source>
        <dbReference type="ARBA" id="ARBA00022989"/>
    </source>
</evidence>
<keyword evidence="6 7" id="KW-0472">Membrane</keyword>
<evidence type="ECO:0000256" key="7">
    <source>
        <dbReference type="SAM" id="Phobius"/>
    </source>
</evidence>
<dbReference type="GO" id="GO:0004252">
    <property type="term" value="F:serine-type endopeptidase activity"/>
    <property type="evidence" value="ECO:0007669"/>
    <property type="project" value="InterPro"/>
</dbReference>
<feature type="transmembrane region" description="Helical" evidence="7">
    <location>
        <begin position="127"/>
        <end position="146"/>
    </location>
</feature>